<gene>
    <name evidence="2" type="ORF">DR999_PMT15437</name>
</gene>
<reference evidence="2 3" key="2">
    <citation type="submission" date="2019-04" db="EMBL/GenBank/DDBJ databases">
        <title>The genome sequence of big-headed turtle.</title>
        <authorList>
            <person name="Gong S."/>
        </authorList>
    </citation>
    <scope>NUCLEOTIDE SEQUENCE [LARGE SCALE GENOMIC DNA]</scope>
    <source>
        <strain evidence="2">DO16091913</strain>
        <tissue evidence="2">Muscle</tissue>
    </source>
</reference>
<evidence type="ECO:0000256" key="1">
    <source>
        <dbReference type="SAM" id="Phobius"/>
    </source>
</evidence>
<keyword evidence="3" id="KW-1185">Reference proteome</keyword>
<dbReference type="Proteomes" id="UP000297703">
    <property type="component" value="Unassembled WGS sequence"/>
</dbReference>
<keyword evidence="1" id="KW-0812">Transmembrane</keyword>
<reference evidence="2 3" key="1">
    <citation type="submission" date="2019-04" db="EMBL/GenBank/DDBJ databases">
        <title>Draft genome of the big-headed turtle Platysternon megacephalum.</title>
        <authorList>
            <person name="Gong S."/>
        </authorList>
    </citation>
    <scope>NUCLEOTIDE SEQUENCE [LARGE SCALE GENOMIC DNA]</scope>
    <source>
        <strain evidence="2">DO16091913</strain>
        <tissue evidence="2">Muscle</tissue>
    </source>
</reference>
<protein>
    <submittedName>
        <fullName evidence="2">Putative cation-transporting ATPase 13A3</fullName>
    </submittedName>
</protein>
<evidence type="ECO:0000313" key="3">
    <source>
        <dbReference type="Proteomes" id="UP000297703"/>
    </source>
</evidence>
<keyword evidence="1" id="KW-1133">Transmembrane helix</keyword>
<proteinExistence type="predicted"/>
<comment type="caution">
    <text evidence="2">The sequence shown here is derived from an EMBL/GenBank/DDBJ whole genome shotgun (WGS) entry which is preliminary data.</text>
</comment>
<name>A0A4D9E115_9SAUR</name>
<accession>A0A4D9E115</accession>
<feature type="transmembrane region" description="Helical" evidence="1">
    <location>
        <begin position="132"/>
        <end position="152"/>
    </location>
</feature>
<sequence length="154" mass="17502">MLSLLAGKSLSHFICTPSSIVELLWLRECCKTGTTGSVKHHIKYSSRCIKQKCRPKTFVLSSQFQISIQAPLNYIHIMKHPSVFNNSDAALRELEPYTAVTWSDRTRRDLGFKNTPSPQLLKLSLSPSTTHFLFMCFIIIFASTVPPSAEWIKR</sequence>
<organism evidence="2 3">
    <name type="scientific">Platysternon megacephalum</name>
    <name type="common">big-headed turtle</name>
    <dbReference type="NCBI Taxonomy" id="55544"/>
    <lineage>
        <taxon>Eukaryota</taxon>
        <taxon>Metazoa</taxon>
        <taxon>Chordata</taxon>
        <taxon>Craniata</taxon>
        <taxon>Vertebrata</taxon>
        <taxon>Euteleostomi</taxon>
        <taxon>Archelosauria</taxon>
        <taxon>Testudinata</taxon>
        <taxon>Testudines</taxon>
        <taxon>Cryptodira</taxon>
        <taxon>Durocryptodira</taxon>
        <taxon>Testudinoidea</taxon>
        <taxon>Platysternidae</taxon>
        <taxon>Platysternon</taxon>
    </lineage>
</organism>
<dbReference type="EMBL" id="QXTE01000196">
    <property type="protein sequence ID" value="TFK02285.1"/>
    <property type="molecule type" value="Genomic_DNA"/>
</dbReference>
<keyword evidence="1" id="KW-0472">Membrane</keyword>
<evidence type="ECO:0000313" key="2">
    <source>
        <dbReference type="EMBL" id="TFK02285.1"/>
    </source>
</evidence>
<dbReference type="AlphaFoldDB" id="A0A4D9E115"/>